<evidence type="ECO:0000313" key="4">
    <source>
        <dbReference type="Proteomes" id="UP000653308"/>
    </source>
</evidence>
<keyword evidence="2" id="KW-0812">Transmembrane</keyword>
<evidence type="ECO:0000256" key="2">
    <source>
        <dbReference type="SAM" id="Phobius"/>
    </source>
</evidence>
<feature type="transmembrane region" description="Helical" evidence="2">
    <location>
        <begin position="341"/>
        <end position="365"/>
    </location>
</feature>
<accession>A0ABQ3ALA4</accession>
<evidence type="ECO:0000256" key="1">
    <source>
        <dbReference type="SAM" id="MobiDB-lite"/>
    </source>
</evidence>
<feature type="transmembrane region" description="Helical" evidence="2">
    <location>
        <begin position="304"/>
        <end position="321"/>
    </location>
</feature>
<feature type="transmembrane region" description="Helical" evidence="2">
    <location>
        <begin position="403"/>
        <end position="426"/>
    </location>
</feature>
<evidence type="ECO:0000313" key="3">
    <source>
        <dbReference type="EMBL" id="GGY53747.1"/>
    </source>
</evidence>
<feature type="region of interest" description="Disordered" evidence="1">
    <location>
        <begin position="62"/>
        <end position="98"/>
    </location>
</feature>
<dbReference type="InterPro" id="IPR046103">
    <property type="entry name" value="DUF6040"/>
</dbReference>
<protein>
    <submittedName>
        <fullName evidence="3">Uncharacterized protein</fullName>
    </submittedName>
</protein>
<comment type="caution">
    <text evidence="3">The sequence shown here is derived from an EMBL/GenBank/DDBJ whole genome shotgun (WGS) entry which is preliminary data.</text>
</comment>
<gene>
    <name evidence="3" type="ORF">GCM10010384_68860</name>
</gene>
<feature type="transmembrane region" description="Helical" evidence="2">
    <location>
        <begin position="377"/>
        <end position="397"/>
    </location>
</feature>
<organism evidence="3 4">
    <name type="scientific">Streptomyces djakartensis</name>
    <dbReference type="NCBI Taxonomy" id="68193"/>
    <lineage>
        <taxon>Bacteria</taxon>
        <taxon>Bacillati</taxon>
        <taxon>Actinomycetota</taxon>
        <taxon>Actinomycetes</taxon>
        <taxon>Kitasatosporales</taxon>
        <taxon>Streptomycetaceae</taxon>
        <taxon>Streptomyces</taxon>
    </lineage>
</organism>
<name>A0ABQ3ALA4_9ACTN</name>
<sequence>MGLKSMHAEKQSEQPQQSVQDNSLIEQQSQRIAELMKEQEQDSYLIEQQSQKIAELERHISQITQQSQKKDSQISEAISQAEEWKARADQEQTRAKDQERKLLEEQLNLKKTLQKKGLQASEAISQAEEWKNQAEKSEIQIQKLLSEKQELVSTVAEQGKRIAEQTEQIEKLNEADNVLKLNAELKKQNEKLKQDKLNAEQEAEATVSSVKREYEAKGRELDRRIGEAAKQSASLKSERQSISEDIEQRATAKYLDQKKELDRKFKAQTASYDSFLLGLLLYGVLTTVFTAVRSEAFVSDFKTFFMVIWQFIVNAFQLLLKGGQWASQLGDKIPQPVVATIVHYLLLIVFVGGIAIGVGFLIFLGASKVFEFYTEDYADTMSLAVFLISLAVSVYFAEPIRAVIPINLLLLLILVHIVYVLIRWYVKGCMRSRGYY</sequence>
<feature type="compositionally biased region" description="Basic and acidic residues" evidence="1">
    <location>
        <begin position="82"/>
        <end position="98"/>
    </location>
</feature>
<keyword evidence="4" id="KW-1185">Reference proteome</keyword>
<feature type="region of interest" description="Disordered" evidence="1">
    <location>
        <begin position="1"/>
        <end position="26"/>
    </location>
</feature>
<feature type="compositionally biased region" description="Polar residues" evidence="1">
    <location>
        <begin position="13"/>
        <end position="26"/>
    </location>
</feature>
<keyword evidence="2" id="KW-0472">Membrane</keyword>
<keyword evidence="2" id="KW-1133">Transmembrane helix</keyword>
<dbReference type="EMBL" id="BMWE01000052">
    <property type="protein sequence ID" value="GGY53747.1"/>
    <property type="molecule type" value="Genomic_DNA"/>
</dbReference>
<dbReference type="Pfam" id="PF19506">
    <property type="entry name" value="DUF6040"/>
    <property type="match status" value="1"/>
</dbReference>
<feature type="transmembrane region" description="Helical" evidence="2">
    <location>
        <begin position="274"/>
        <end position="292"/>
    </location>
</feature>
<reference evidence="4" key="1">
    <citation type="journal article" date="2019" name="Int. J. Syst. Evol. Microbiol.">
        <title>The Global Catalogue of Microorganisms (GCM) 10K type strain sequencing project: providing services to taxonomists for standard genome sequencing and annotation.</title>
        <authorList>
            <consortium name="The Broad Institute Genomics Platform"/>
            <consortium name="The Broad Institute Genome Sequencing Center for Infectious Disease"/>
            <person name="Wu L."/>
            <person name="Ma J."/>
        </authorList>
    </citation>
    <scope>NUCLEOTIDE SEQUENCE [LARGE SCALE GENOMIC DNA]</scope>
    <source>
        <strain evidence="4">JCM 4957</strain>
    </source>
</reference>
<dbReference type="Proteomes" id="UP000653308">
    <property type="component" value="Unassembled WGS sequence"/>
</dbReference>
<proteinExistence type="predicted"/>
<feature type="compositionally biased region" description="Basic and acidic residues" evidence="1">
    <location>
        <begin position="1"/>
        <end position="12"/>
    </location>
</feature>